<evidence type="ECO:0000313" key="1">
    <source>
        <dbReference type="EMBL" id="PTL36940.1"/>
    </source>
</evidence>
<name>A0A2T4U0Q6_9BACT</name>
<dbReference type="RefSeq" id="WP_107561103.1">
    <property type="nucleotide sequence ID" value="NZ_NVQC01000009.1"/>
</dbReference>
<dbReference type="EMBL" id="NVQC01000009">
    <property type="protein sequence ID" value="PTL36940.1"/>
    <property type="molecule type" value="Genomic_DNA"/>
</dbReference>
<gene>
    <name evidence="1" type="ORF">CLG94_01320</name>
</gene>
<keyword evidence="2" id="KW-1185">Reference proteome</keyword>
<organism evidence="1 2">
    <name type="scientific">Candidatus Methylomirabilis limnetica</name>
    <dbReference type="NCBI Taxonomy" id="2033718"/>
    <lineage>
        <taxon>Bacteria</taxon>
        <taxon>Candidatus Methylomirabilota</taxon>
        <taxon>Candidatus Methylomirabilia</taxon>
        <taxon>Candidatus Methylomirabilales</taxon>
        <taxon>Candidatus Methylomirabilaceae</taxon>
        <taxon>Candidatus Methylomirabilis</taxon>
    </lineage>
</organism>
<dbReference type="Proteomes" id="UP000241436">
    <property type="component" value="Unassembled WGS sequence"/>
</dbReference>
<evidence type="ECO:0000313" key="2">
    <source>
        <dbReference type="Proteomes" id="UP000241436"/>
    </source>
</evidence>
<comment type="caution">
    <text evidence="1">The sequence shown here is derived from an EMBL/GenBank/DDBJ whole genome shotgun (WGS) entry which is preliminary data.</text>
</comment>
<protein>
    <submittedName>
        <fullName evidence="1">Uncharacterized protein</fullName>
    </submittedName>
</protein>
<reference evidence="2" key="2">
    <citation type="journal article" date="2018" name="Environ. Microbiol.">
        <title>Bloom of a denitrifying methanotroph, 'Candidatus Methylomirabilis limnetica', in a deep stratified lake.</title>
        <authorList>
            <person name="Graf J.S."/>
            <person name="Mayr M.J."/>
            <person name="Marchant H.K."/>
            <person name="Tienken D."/>
            <person name="Hach P.F."/>
            <person name="Brand A."/>
            <person name="Schubert C.J."/>
            <person name="Kuypers M.M."/>
            <person name="Milucka J."/>
        </authorList>
    </citation>
    <scope>NUCLEOTIDE SEQUENCE [LARGE SCALE GENOMIC DNA]</scope>
    <source>
        <strain evidence="2">Zug</strain>
    </source>
</reference>
<dbReference type="AlphaFoldDB" id="A0A2T4U0Q6"/>
<reference evidence="1 2" key="1">
    <citation type="submission" date="2017-09" db="EMBL/GenBank/DDBJ databases">
        <title>Bloom of a denitrifying methanotroph, Candidatus Methylomirabilis limnetica, in a deep stratified lake.</title>
        <authorList>
            <person name="Graf J.S."/>
            <person name="Marchant H.K."/>
            <person name="Tienken D."/>
            <person name="Hach P.F."/>
            <person name="Brand A."/>
            <person name="Schubert C.J."/>
            <person name="Kuypers M.M."/>
            <person name="Milucka J."/>
        </authorList>
    </citation>
    <scope>NUCLEOTIDE SEQUENCE [LARGE SCALE GENOMIC DNA]</scope>
    <source>
        <strain evidence="1 2">Zug</strain>
    </source>
</reference>
<sequence length="96" mass="10948">MNPESLEVYCANEKCGDPEVDTGASAPTVQSRKHRRMSYMGKRRIGVGRAFLSSLVMFQFDPSVHSLPPGKYHIFQCSVCNRERIYREHGKQLTEV</sequence>
<proteinExistence type="predicted"/>
<accession>A0A2T4U0Q6</accession>